<protein>
    <recommendedName>
        <fullName evidence="1">NADAR domain-containing protein</fullName>
    </recommendedName>
</protein>
<name>A0ABD3P117_9STRA</name>
<evidence type="ECO:0000313" key="3">
    <source>
        <dbReference type="Proteomes" id="UP001530400"/>
    </source>
</evidence>
<dbReference type="Proteomes" id="UP001530400">
    <property type="component" value="Unassembled WGS sequence"/>
</dbReference>
<dbReference type="Pfam" id="PF08719">
    <property type="entry name" value="NADAR"/>
    <property type="match status" value="1"/>
</dbReference>
<dbReference type="InterPro" id="IPR037238">
    <property type="entry name" value="YbiA-like_sf"/>
</dbReference>
<feature type="domain" description="NADAR" evidence="1">
    <location>
        <begin position="17"/>
        <end position="197"/>
    </location>
</feature>
<dbReference type="NCBIfam" id="TIGR02464">
    <property type="entry name" value="ribofla_fusion"/>
    <property type="match status" value="1"/>
</dbReference>
<evidence type="ECO:0000259" key="1">
    <source>
        <dbReference type="Pfam" id="PF08719"/>
    </source>
</evidence>
<dbReference type="InterPro" id="IPR012816">
    <property type="entry name" value="NADAR"/>
</dbReference>
<dbReference type="Gene3D" id="1.10.357.40">
    <property type="entry name" value="YbiA-like"/>
    <property type="match status" value="1"/>
</dbReference>
<keyword evidence="3" id="KW-1185">Reference proteome</keyword>
<reference evidence="2 3" key="1">
    <citation type="submission" date="2024-10" db="EMBL/GenBank/DDBJ databases">
        <title>Updated reference genomes for cyclostephanoid diatoms.</title>
        <authorList>
            <person name="Roberts W.R."/>
            <person name="Alverson A.J."/>
        </authorList>
    </citation>
    <scope>NUCLEOTIDE SEQUENCE [LARGE SCALE GENOMIC DNA]</scope>
    <source>
        <strain evidence="2 3">AJA010-31</strain>
    </source>
</reference>
<organism evidence="2 3">
    <name type="scientific">Cyclotella atomus</name>
    <dbReference type="NCBI Taxonomy" id="382360"/>
    <lineage>
        <taxon>Eukaryota</taxon>
        <taxon>Sar</taxon>
        <taxon>Stramenopiles</taxon>
        <taxon>Ochrophyta</taxon>
        <taxon>Bacillariophyta</taxon>
        <taxon>Coscinodiscophyceae</taxon>
        <taxon>Thalassiosirophycidae</taxon>
        <taxon>Stephanodiscales</taxon>
        <taxon>Stephanodiscaceae</taxon>
        <taxon>Cyclotella</taxon>
    </lineage>
</organism>
<dbReference type="EMBL" id="JALLPJ020000855">
    <property type="protein sequence ID" value="KAL3781244.1"/>
    <property type="molecule type" value="Genomic_DNA"/>
</dbReference>
<evidence type="ECO:0000313" key="2">
    <source>
        <dbReference type="EMBL" id="KAL3781244.1"/>
    </source>
</evidence>
<sequence>MWAGGYQVSDDPDNYIFFLAKEEVPYGCFSNAYHESSDGHVGLVESLEKDASNSPRFWCVNQELHYRKAKIFGDEDIAQQILDEKNDAGKIKQFGRMVKGYDDAKWTELRYDVARNAVYAKFSYDDSLKKILLDSGDKIIVEAASDKAWGIGCAEFTTHETKGAKHKETGCWDTGPKLWEGQNLLGRCLMDVRRMLREK</sequence>
<proteinExistence type="predicted"/>
<dbReference type="AlphaFoldDB" id="A0ABD3P117"/>
<dbReference type="CDD" id="cd15457">
    <property type="entry name" value="NADAR"/>
    <property type="match status" value="1"/>
</dbReference>
<accession>A0ABD3P117</accession>
<gene>
    <name evidence="2" type="ORF">ACHAWO_009876</name>
</gene>
<comment type="caution">
    <text evidence="2">The sequence shown here is derived from an EMBL/GenBank/DDBJ whole genome shotgun (WGS) entry which is preliminary data.</text>
</comment>
<dbReference type="SUPFAM" id="SSF143990">
    <property type="entry name" value="YbiA-like"/>
    <property type="match status" value="1"/>
</dbReference>